<dbReference type="RefSeq" id="WP_301663034.1">
    <property type="nucleotide sequence ID" value="NZ_VCYH01000002.1"/>
</dbReference>
<comment type="caution">
    <text evidence="1">The sequence shown here is derived from an EMBL/GenBank/DDBJ whole genome shotgun (WGS) entry which is preliminary data.</text>
</comment>
<keyword evidence="2" id="KW-1185">Reference proteome</keyword>
<dbReference type="EMBL" id="VCYH01000002">
    <property type="protein sequence ID" value="MDN7023950.1"/>
    <property type="molecule type" value="Genomic_DNA"/>
</dbReference>
<sequence>MIRIFAACNGTLLGSLGTGVSPTYTRIHFLLRGLTEYADVEIDAVSCDLPPGRSISRRLANNLRKTLTAIRSAHRIRRDRPWVYFAYPHSMTTVQNRLLFSFCSRTGVRTILDLHDTLEQTGAVGDGNERLSRRREADCLRKASLVVALNRPMWERVSSTYGLNGSRPVVIAPNAFEDAFLHLYPEPYRAARGRFNVCYIGALTRNRGIDLLVDACTAVHAENHDLRLHLYGPYGPGIPAELRDRIEDAEWIVRRELPRTELPAALKGMDVLVMPYNPAEPYLNLASPTKLYEYIGTGIPILCTKCDSLLDAGSNGGILYVDYTADALRDAIVTLHNCPSLREEMSRRLCAIRSDHTWSMRAESVRAGILSSLEREGQE</sequence>
<reference evidence="1" key="1">
    <citation type="submission" date="2019-05" db="EMBL/GenBank/DDBJ databases">
        <title>Methanoculleus sp. FWC-SCC1, a methanogenic archaeon isolated from deep marine cold seep.</title>
        <authorList>
            <person name="Chen Y.-W."/>
            <person name="Chen S.-C."/>
            <person name="Teng N.-H."/>
            <person name="Lai M.-C."/>
        </authorList>
    </citation>
    <scope>NUCLEOTIDE SEQUENCE</scope>
    <source>
        <strain evidence="1">FWC-SCC1</strain>
    </source>
</reference>
<evidence type="ECO:0000313" key="2">
    <source>
        <dbReference type="Proteomes" id="UP001168338"/>
    </source>
</evidence>
<dbReference type="Gene3D" id="3.40.50.2000">
    <property type="entry name" value="Glycogen Phosphorylase B"/>
    <property type="match status" value="1"/>
</dbReference>
<dbReference type="Proteomes" id="UP001168338">
    <property type="component" value="Unassembled WGS sequence"/>
</dbReference>
<dbReference type="SUPFAM" id="SSF53756">
    <property type="entry name" value="UDP-Glycosyltransferase/glycogen phosphorylase"/>
    <property type="match status" value="1"/>
</dbReference>
<proteinExistence type="predicted"/>
<dbReference type="PANTHER" id="PTHR12526">
    <property type="entry name" value="GLYCOSYLTRANSFERASE"/>
    <property type="match status" value="1"/>
</dbReference>
<dbReference type="Pfam" id="PF13692">
    <property type="entry name" value="Glyco_trans_1_4"/>
    <property type="match status" value="1"/>
</dbReference>
<accession>A0ABT8M7P9</accession>
<name>A0ABT8M7P9_9EURY</name>
<organism evidence="1 2">
    <name type="scientific">Methanoculleus frigidifontis</name>
    <dbReference type="NCBI Taxonomy" id="2584085"/>
    <lineage>
        <taxon>Archaea</taxon>
        <taxon>Methanobacteriati</taxon>
        <taxon>Methanobacteriota</taxon>
        <taxon>Stenosarchaea group</taxon>
        <taxon>Methanomicrobia</taxon>
        <taxon>Methanomicrobiales</taxon>
        <taxon>Methanomicrobiaceae</taxon>
        <taxon>Methanoculleus</taxon>
    </lineage>
</organism>
<protein>
    <submittedName>
        <fullName evidence="1">Glycosyltransferase family 4 protein</fullName>
    </submittedName>
</protein>
<gene>
    <name evidence="1" type="ORF">FGU65_03415</name>
</gene>
<evidence type="ECO:0000313" key="1">
    <source>
        <dbReference type="EMBL" id="MDN7023950.1"/>
    </source>
</evidence>